<evidence type="ECO:0000313" key="3">
    <source>
        <dbReference type="Proteomes" id="UP000177141"/>
    </source>
</evidence>
<gene>
    <name evidence="2" type="ORF">A3A93_05150</name>
</gene>
<sequence length="239" mass="27383">MYNNVPQYIKDTLKGEPVDFIVQSSHDYAKRRFGSILLVVSALFSPALIFPLAFSFPLIHIIVSGSTQIKVNGILQTFNRSNPWGAIVFALIPAVFSLFFIIPMLLTFKKGLLFIRKKGHWYAGTNQYLIEFNDNSVNYYKWSEFENTYNIKNRKDAMDIILTLKKSKINNETGLDLSSKDKLNNMNITINGKPLNVQEIKKAHSFFMHKIGLLGIQNGGLVLNMIKHNMERYKTDKQV</sequence>
<protein>
    <submittedName>
        <fullName evidence="2">Uncharacterized protein</fullName>
    </submittedName>
</protein>
<comment type="caution">
    <text evidence="2">The sequence shown here is derived from an EMBL/GenBank/DDBJ whole genome shotgun (WGS) entry which is preliminary data.</text>
</comment>
<proteinExistence type="predicted"/>
<keyword evidence="1" id="KW-0472">Membrane</keyword>
<feature type="transmembrane region" description="Helical" evidence="1">
    <location>
        <begin position="36"/>
        <end position="63"/>
    </location>
</feature>
<dbReference type="AlphaFoldDB" id="A0A1F7IQZ8"/>
<organism evidence="2 3">
    <name type="scientific">Candidatus Roizmanbacteria bacterium RIFCSPLOWO2_01_FULL_38_12</name>
    <dbReference type="NCBI Taxonomy" id="1802061"/>
    <lineage>
        <taxon>Bacteria</taxon>
        <taxon>Candidatus Roizmaniibacteriota</taxon>
    </lineage>
</organism>
<evidence type="ECO:0000256" key="1">
    <source>
        <dbReference type="SAM" id="Phobius"/>
    </source>
</evidence>
<keyword evidence="1" id="KW-0812">Transmembrane</keyword>
<evidence type="ECO:0000313" key="2">
    <source>
        <dbReference type="EMBL" id="OGK45776.1"/>
    </source>
</evidence>
<keyword evidence="1" id="KW-1133">Transmembrane helix</keyword>
<feature type="transmembrane region" description="Helical" evidence="1">
    <location>
        <begin position="83"/>
        <end position="108"/>
    </location>
</feature>
<dbReference type="Proteomes" id="UP000177141">
    <property type="component" value="Unassembled WGS sequence"/>
</dbReference>
<accession>A0A1F7IQZ8</accession>
<name>A0A1F7IQZ8_9BACT</name>
<reference evidence="2 3" key="1">
    <citation type="journal article" date="2016" name="Nat. Commun.">
        <title>Thousands of microbial genomes shed light on interconnected biogeochemical processes in an aquifer system.</title>
        <authorList>
            <person name="Anantharaman K."/>
            <person name="Brown C.T."/>
            <person name="Hug L.A."/>
            <person name="Sharon I."/>
            <person name="Castelle C.J."/>
            <person name="Probst A.J."/>
            <person name="Thomas B.C."/>
            <person name="Singh A."/>
            <person name="Wilkins M.J."/>
            <person name="Karaoz U."/>
            <person name="Brodie E.L."/>
            <person name="Williams K.H."/>
            <person name="Hubbard S.S."/>
            <person name="Banfield J.F."/>
        </authorList>
    </citation>
    <scope>NUCLEOTIDE SEQUENCE [LARGE SCALE GENOMIC DNA]</scope>
</reference>
<dbReference type="EMBL" id="MGAL01000050">
    <property type="protein sequence ID" value="OGK45776.1"/>
    <property type="molecule type" value="Genomic_DNA"/>
</dbReference>